<evidence type="ECO:0000313" key="3">
    <source>
        <dbReference type="Proteomes" id="UP000244855"/>
    </source>
</evidence>
<keyword evidence="3" id="KW-1185">Reference proteome</keyword>
<dbReference type="AlphaFoldDB" id="A0A2V1DB03"/>
<name>A0A2V1DB03_9PLEO</name>
<feature type="domain" description="DUF7580" evidence="1">
    <location>
        <begin position="202"/>
        <end position="592"/>
    </location>
</feature>
<reference evidence="2 3" key="1">
    <citation type="journal article" date="2018" name="Sci. Rep.">
        <title>Comparative genomics provides insights into the lifestyle and reveals functional heterogeneity of dark septate endophytic fungi.</title>
        <authorList>
            <person name="Knapp D.G."/>
            <person name="Nemeth J.B."/>
            <person name="Barry K."/>
            <person name="Hainaut M."/>
            <person name="Henrissat B."/>
            <person name="Johnson J."/>
            <person name="Kuo A."/>
            <person name="Lim J.H.P."/>
            <person name="Lipzen A."/>
            <person name="Nolan M."/>
            <person name="Ohm R.A."/>
            <person name="Tamas L."/>
            <person name="Grigoriev I.V."/>
            <person name="Spatafora J.W."/>
            <person name="Nagy L.G."/>
            <person name="Kovacs G.M."/>
        </authorList>
    </citation>
    <scope>NUCLEOTIDE SEQUENCE [LARGE SCALE GENOMIC DNA]</scope>
    <source>
        <strain evidence="2 3">DSE2036</strain>
    </source>
</reference>
<dbReference type="InterPro" id="IPR056002">
    <property type="entry name" value="DUF7580"/>
</dbReference>
<accession>A0A2V1DB03</accession>
<proteinExistence type="predicted"/>
<dbReference type="OrthoDB" id="5331891at2759"/>
<dbReference type="EMBL" id="KZ805501">
    <property type="protein sequence ID" value="PVH95307.1"/>
    <property type="molecule type" value="Genomic_DNA"/>
</dbReference>
<dbReference type="Proteomes" id="UP000244855">
    <property type="component" value="Unassembled WGS sequence"/>
</dbReference>
<dbReference type="STRING" id="97972.A0A2V1DB03"/>
<organism evidence="2 3">
    <name type="scientific">Periconia macrospinosa</name>
    <dbReference type="NCBI Taxonomy" id="97972"/>
    <lineage>
        <taxon>Eukaryota</taxon>
        <taxon>Fungi</taxon>
        <taxon>Dikarya</taxon>
        <taxon>Ascomycota</taxon>
        <taxon>Pezizomycotina</taxon>
        <taxon>Dothideomycetes</taxon>
        <taxon>Pleosporomycetidae</taxon>
        <taxon>Pleosporales</taxon>
        <taxon>Massarineae</taxon>
        <taxon>Periconiaceae</taxon>
        <taxon>Periconia</taxon>
    </lineage>
</organism>
<gene>
    <name evidence="2" type="ORF">DM02DRAFT_675610</name>
</gene>
<protein>
    <recommendedName>
        <fullName evidence="1">DUF7580 domain-containing protein</fullName>
    </recommendedName>
</protein>
<evidence type="ECO:0000259" key="1">
    <source>
        <dbReference type="Pfam" id="PF24476"/>
    </source>
</evidence>
<sequence length="599" mass="66019">MSGFEVGGVALGAIPILLEAIKGYREAYNHLQSLKHAKKQLNLLGAQFQVCRLNFLNECQLLLNLILFDSQLSKEMTADPQHHQWQKSSFQRQLNAFLKENADACTTIVNDTSHIIQNFIGRLGKLQSSGSSGQSSLRRARASAAFMVEKSRFERDIDLLRRRNADLSLLRDQITSLGHRTRTTPVGATSRTTSTLVKRYAQVQAVSRHLHDVLKSSWSCFDQTHSRHSVKLSVDPGFQPGDSPESVSLDIAISSETLPQPAKETSPVWLLVRAENKKLSNTTIDPLENLVQSLQLSASSLSSSTTTAAQVTKPSNPISSMATTSTHASQVVDICTVACVCSHFEKNVQALQGRKQLQCLGYLKSVNDARYLFYSLPDPKTKVDPANTVGDITTLITLIEKSQRASLELLHQYQLALKIATSVLQFHDTAWLSPVWGLDKISIFGSKLSDDTLKSLHLSTPFERPPATGSSPGIQSSVVSNVLNVTTPTVSLASSNNSRCPTIYNETLFSLGIALLEIAHWQSFQRLTNNDPDEVRAAHRLVRGPAPLGPKFRKIVERCIRCDFDAGTEDLEDASLQYAVWSKAVYPLESLINNTSQVV</sequence>
<dbReference type="PANTHER" id="PTHR35186:SF4">
    <property type="entry name" value="PRION-INHIBITION AND PROPAGATION HELO DOMAIN-CONTAINING PROTEIN"/>
    <property type="match status" value="1"/>
</dbReference>
<dbReference type="PANTHER" id="PTHR35186">
    <property type="entry name" value="ANK_REP_REGION DOMAIN-CONTAINING PROTEIN"/>
    <property type="match status" value="1"/>
</dbReference>
<dbReference type="Pfam" id="PF24476">
    <property type="entry name" value="DUF7580"/>
    <property type="match status" value="1"/>
</dbReference>
<evidence type="ECO:0000313" key="2">
    <source>
        <dbReference type="EMBL" id="PVH95307.1"/>
    </source>
</evidence>